<sequence length="146" mass="16061">MGIVGGHVQQERVASEVLEFILGSDTIQCSNLAIQEFDIFPSFVGIGDCRIDDRVNRVFLHQGIQRASFGGTVRDFACVIDGIHVRLKIGDQLLVGAMPTLVRVVTTCHGFETSVFNANSFGNFPERHKLLCIARLSDCRPDLLGE</sequence>
<proteinExistence type="predicted"/>
<organism evidence="1 2">
    <name type="scientific">Pandoraea fibrosis</name>
    <dbReference type="NCBI Taxonomy" id="1891094"/>
    <lineage>
        <taxon>Bacteria</taxon>
        <taxon>Pseudomonadati</taxon>
        <taxon>Pseudomonadota</taxon>
        <taxon>Betaproteobacteria</taxon>
        <taxon>Burkholderiales</taxon>
        <taxon>Burkholderiaceae</taxon>
        <taxon>Pandoraea</taxon>
    </lineage>
</organism>
<protein>
    <submittedName>
        <fullName evidence="1">Uncharacterized protein</fullName>
    </submittedName>
</protein>
<name>A0A5E4Z451_9BURK</name>
<dbReference type="Proteomes" id="UP000382577">
    <property type="component" value="Unassembled WGS sequence"/>
</dbReference>
<evidence type="ECO:0000313" key="2">
    <source>
        <dbReference type="Proteomes" id="UP000382577"/>
    </source>
</evidence>
<evidence type="ECO:0000313" key="1">
    <source>
        <dbReference type="EMBL" id="VVE55448.1"/>
    </source>
</evidence>
<dbReference type="EMBL" id="CABPRW010000024">
    <property type="protein sequence ID" value="VVE55448.1"/>
    <property type="molecule type" value="Genomic_DNA"/>
</dbReference>
<reference evidence="1 2" key="1">
    <citation type="submission" date="2019-08" db="EMBL/GenBank/DDBJ databases">
        <authorList>
            <person name="Peeters C."/>
        </authorList>
    </citation>
    <scope>NUCLEOTIDE SEQUENCE [LARGE SCALE GENOMIC DNA]</scope>
    <source>
        <strain evidence="1 2">LMG 31113</strain>
    </source>
</reference>
<accession>A0A5E4Z451</accession>
<dbReference type="AlphaFoldDB" id="A0A5E4Z451"/>
<gene>
    <name evidence="1" type="ORF">PFI31113_04979</name>
</gene>